<feature type="region of interest" description="Disordered" evidence="1">
    <location>
        <begin position="42"/>
        <end position="102"/>
    </location>
</feature>
<keyword evidence="4" id="KW-1185">Reference proteome</keyword>
<sequence>MAEAHGLYHESKTLEQTEFPWEDDTFSLSLNTFYPAKKINQSSPLKKQWNSDKESGRVPKKPINSIEHITPLSSIPSMDTNRSPSILSRQTDSSIQSSVRSNESWKIAHSTQSISSLPTVRSIQIPKNSDQLILFDEDNNSTYSFRHYFDPTYEKKKKKKKNKKNSVFSVPQPKAPARRYRAGQVPENYVDELSDSESDQEQQQQQQPIRNELQFAQKDIQTGIRQTTISEKDASTDRRLRRLQQMQLDQDRSSRRHEEEEEEDEEELARERMRLKQMALMQQDLNQNKKQSEEEEEESEEEGSSEYESSSEEEQEDTLARLPKPVFIPKAKRETVLLQERLAKEQEERERRIEEEIEERKLQSHTMLADELKREQEELLAKDVTDHEDMPDDTDGLDEEAEYEAWKLRELGRIKRDREARIAREREEEELERRRALPEDVRLKEDLQRAEESKKKDKGQQSFLQKYYHKGAFYHDEEDELFKRDYTAPTVDEVRNKELLPEVMQVKNFGLAGRTKYTHLVDQDTSSWDSPWSKPMVKRRRPNEEDK</sequence>
<evidence type="ECO:0000313" key="4">
    <source>
        <dbReference type="Proteomes" id="UP000253551"/>
    </source>
</evidence>
<dbReference type="Proteomes" id="UP000253551">
    <property type="component" value="Unassembled WGS sequence"/>
</dbReference>
<feature type="compositionally biased region" description="Polar residues" evidence="1">
    <location>
        <begin position="71"/>
        <end position="102"/>
    </location>
</feature>
<dbReference type="OrthoDB" id="1111734at2759"/>
<dbReference type="InterPro" id="IPR033194">
    <property type="entry name" value="MFAP1"/>
</dbReference>
<dbReference type="Pfam" id="PF06991">
    <property type="entry name" value="MFAP1"/>
    <property type="match status" value="1"/>
</dbReference>
<accession>A0A367K2E5</accession>
<gene>
    <name evidence="3" type="ORF">CU098_005777</name>
</gene>
<evidence type="ECO:0000259" key="2">
    <source>
        <dbReference type="Pfam" id="PF06991"/>
    </source>
</evidence>
<feature type="compositionally biased region" description="Acidic residues" evidence="1">
    <location>
        <begin position="389"/>
        <end position="401"/>
    </location>
</feature>
<feature type="region of interest" description="Disordered" evidence="1">
    <location>
        <begin position="154"/>
        <end position="332"/>
    </location>
</feature>
<feature type="compositionally biased region" description="Polar residues" evidence="1">
    <location>
        <begin position="219"/>
        <end position="229"/>
    </location>
</feature>
<feature type="compositionally biased region" description="Basic and acidic residues" evidence="1">
    <location>
        <begin position="423"/>
        <end position="459"/>
    </location>
</feature>
<comment type="caution">
    <text evidence="3">The sequence shown here is derived from an EMBL/GenBank/DDBJ whole genome shotgun (WGS) entry which is preliminary data.</text>
</comment>
<feature type="region of interest" description="Disordered" evidence="1">
    <location>
        <begin position="381"/>
        <end position="401"/>
    </location>
</feature>
<feature type="compositionally biased region" description="Acidic residues" evidence="1">
    <location>
        <begin position="259"/>
        <end position="268"/>
    </location>
</feature>
<dbReference type="InterPro" id="IPR009730">
    <property type="entry name" value="MFAP1_C"/>
</dbReference>
<feature type="compositionally biased region" description="Acidic residues" evidence="1">
    <location>
        <begin position="293"/>
        <end position="317"/>
    </location>
</feature>
<dbReference type="EMBL" id="PJQM01002314">
    <property type="protein sequence ID" value="RCH96384.1"/>
    <property type="molecule type" value="Genomic_DNA"/>
</dbReference>
<feature type="region of interest" description="Disordered" evidence="1">
    <location>
        <begin position="522"/>
        <end position="547"/>
    </location>
</feature>
<dbReference type="PANTHER" id="PTHR15327">
    <property type="entry name" value="MICROFIBRIL-ASSOCIATED PROTEIN"/>
    <property type="match status" value="1"/>
</dbReference>
<protein>
    <recommendedName>
        <fullName evidence="2">Micro-fibrillar-associated protein 1 C-terminal domain-containing protein</fullName>
    </recommendedName>
</protein>
<organism evidence="3 4">
    <name type="scientific">Rhizopus stolonifer</name>
    <name type="common">Rhizopus nigricans</name>
    <dbReference type="NCBI Taxonomy" id="4846"/>
    <lineage>
        <taxon>Eukaryota</taxon>
        <taxon>Fungi</taxon>
        <taxon>Fungi incertae sedis</taxon>
        <taxon>Mucoromycota</taxon>
        <taxon>Mucoromycotina</taxon>
        <taxon>Mucoromycetes</taxon>
        <taxon>Mucorales</taxon>
        <taxon>Mucorineae</taxon>
        <taxon>Rhizopodaceae</taxon>
        <taxon>Rhizopus</taxon>
    </lineage>
</organism>
<dbReference type="STRING" id="4846.A0A367K2E5"/>
<name>A0A367K2E5_RHIST</name>
<feature type="compositionally biased region" description="Basic residues" evidence="1">
    <location>
        <begin position="155"/>
        <end position="164"/>
    </location>
</feature>
<proteinExistence type="predicted"/>
<reference evidence="3 4" key="1">
    <citation type="journal article" date="2018" name="G3 (Bethesda)">
        <title>Phylogenetic and Phylogenomic Definition of Rhizopus Species.</title>
        <authorList>
            <person name="Gryganskyi A.P."/>
            <person name="Golan J."/>
            <person name="Dolatabadi S."/>
            <person name="Mondo S."/>
            <person name="Robb S."/>
            <person name="Idnurm A."/>
            <person name="Muszewska A."/>
            <person name="Steczkiewicz K."/>
            <person name="Masonjones S."/>
            <person name="Liao H.L."/>
            <person name="Gajdeczka M.T."/>
            <person name="Anike F."/>
            <person name="Vuek A."/>
            <person name="Anishchenko I.M."/>
            <person name="Voigt K."/>
            <person name="de Hoog G.S."/>
            <person name="Smith M.E."/>
            <person name="Heitman J."/>
            <person name="Vilgalys R."/>
            <person name="Stajich J.E."/>
        </authorList>
    </citation>
    <scope>NUCLEOTIDE SEQUENCE [LARGE SCALE GENOMIC DNA]</scope>
    <source>
        <strain evidence="3 4">LSU 92-RS-03</strain>
    </source>
</reference>
<evidence type="ECO:0000313" key="3">
    <source>
        <dbReference type="EMBL" id="RCH96384.1"/>
    </source>
</evidence>
<feature type="domain" description="Micro-fibrillar-associated protein 1 C-terminal" evidence="2">
    <location>
        <begin position="313"/>
        <end position="525"/>
    </location>
</feature>
<evidence type="ECO:0000256" key="1">
    <source>
        <dbReference type="SAM" id="MobiDB-lite"/>
    </source>
</evidence>
<feature type="compositionally biased region" description="Basic and acidic residues" evidence="1">
    <location>
        <begin position="249"/>
        <end position="258"/>
    </location>
</feature>
<feature type="compositionally biased region" description="Acidic residues" evidence="1">
    <location>
        <begin position="189"/>
        <end position="200"/>
    </location>
</feature>
<dbReference type="AlphaFoldDB" id="A0A367K2E5"/>
<feature type="region of interest" description="Disordered" evidence="1">
    <location>
        <begin position="423"/>
        <end position="461"/>
    </location>
</feature>